<sequence>MADRHRCIDAPPQGHPGAEDKAYVCATYTNRPATAEGSSAAEGIRPQDEERTKERKRDMLDESTSRPSKRLETVFMRSNDTGGSSSTSSSQSSASSSQRPPPSKLQVDRIPAIRLDIEGVLDRPAANRPATRASFVEMAPPRSQPVSVAVGSANLAHRIDGGDGRGRRRRRRRPGGRGRGGEREGARWGEREEGEGGDREPDAGDESGREGCGRLRTRATGRRMRRVGSSAARYPRGMKLKDGL</sequence>
<comment type="caution">
    <text evidence="1">The sequence shown here is derived from an EMBL/GenBank/DDBJ whole genome shotgun (WGS) entry which is preliminary data.</text>
</comment>
<name>A0ACC1P661_9APHY</name>
<evidence type="ECO:0000313" key="2">
    <source>
        <dbReference type="Proteomes" id="UP001144978"/>
    </source>
</evidence>
<protein>
    <submittedName>
        <fullName evidence="1">Uncharacterized protein</fullName>
    </submittedName>
</protein>
<evidence type="ECO:0000313" key="1">
    <source>
        <dbReference type="EMBL" id="KAJ2986364.1"/>
    </source>
</evidence>
<gene>
    <name evidence="1" type="ORF">NUW54_g9797</name>
</gene>
<keyword evidence="2" id="KW-1185">Reference proteome</keyword>
<proteinExistence type="predicted"/>
<dbReference type="Proteomes" id="UP001144978">
    <property type="component" value="Unassembled WGS sequence"/>
</dbReference>
<organism evidence="1 2">
    <name type="scientific">Trametes sanguinea</name>
    <dbReference type="NCBI Taxonomy" id="158606"/>
    <lineage>
        <taxon>Eukaryota</taxon>
        <taxon>Fungi</taxon>
        <taxon>Dikarya</taxon>
        <taxon>Basidiomycota</taxon>
        <taxon>Agaricomycotina</taxon>
        <taxon>Agaricomycetes</taxon>
        <taxon>Polyporales</taxon>
        <taxon>Polyporaceae</taxon>
        <taxon>Trametes</taxon>
    </lineage>
</organism>
<reference evidence="1" key="1">
    <citation type="submission" date="2022-08" db="EMBL/GenBank/DDBJ databases">
        <title>Genome Sequence of Pycnoporus sanguineus.</title>
        <authorList>
            <person name="Buettner E."/>
        </authorList>
    </citation>
    <scope>NUCLEOTIDE SEQUENCE</scope>
    <source>
        <strain evidence="1">CG-C14</strain>
    </source>
</reference>
<dbReference type="EMBL" id="JANSHE010003369">
    <property type="protein sequence ID" value="KAJ2986364.1"/>
    <property type="molecule type" value="Genomic_DNA"/>
</dbReference>
<accession>A0ACC1P661</accession>